<keyword evidence="2 5" id="KW-0547">Nucleotide-binding</keyword>
<dbReference type="Gene3D" id="3.40.50.300">
    <property type="entry name" value="P-loop containing nucleotide triphosphate hydrolases"/>
    <property type="match status" value="1"/>
</dbReference>
<dbReference type="PANTHER" id="PTHR10695:SF46">
    <property type="entry name" value="BIFUNCTIONAL COENZYME A SYNTHASE-RELATED"/>
    <property type="match status" value="1"/>
</dbReference>
<protein>
    <recommendedName>
        <fullName evidence="5 6">Dephospho-CoA kinase</fullName>
        <ecNumber evidence="5 6">2.7.1.24</ecNumber>
    </recommendedName>
    <alternativeName>
        <fullName evidence="5">Dephosphocoenzyme A kinase</fullName>
    </alternativeName>
</protein>
<comment type="pathway">
    <text evidence="5">Cofactor biosynthesis; coenzyme A biosynthesis; CoA from (R)-pantothenate: step 5/5.</text>
</comment>
<dbReference type="NCBIfam" id="TIGR00152">
    <property type="entry name" value="dephospho-CoA kinase"/>
    <property type="match status" value="1"/>
</dbReference>
<evidence type="ECO:0000256" key="2">
    <source>
        <dbReference type="ARBA" id="ARBA00022741"/>
    </source>
</evidence>
<dbReference type="GO" id="GO:0004140">
    <property type="term" value="F:dephospho-CoA kinase activity"/>
    <property type="evidence" value="ECO:0007669"/>
    <property type="project" value="UniProtKB-EC"/>
</dbReference>
<keyword evidence="5 7" id="KW-0808">Transferase</keyword>
<dbReference type="PROSITE" id="PS51219">
    <property type="entry name" value="DPCK"/>
    <property type="match status" value="1"/>
</dbReference>
<comment type="subcellular location">
    <subcellularLocation>
        <location evidence="5">Cytoplasm</location>
    </subcellularLocation>
</comment>
<organism evidence="7 8">
    <name type="scientific">Acetobacter conturbans</name>
    <dbReference type="NCBI Taxonomy" id="1737472"/>
    <lineage>
        <taxon>Bacteria</taxon>
        <taxon>Pseudomonadati</taxon>
        <taxon>Pseudomonadota</taxon>
        <taxon>Alphaproteobacteria</taxon>
        <taxon>Acetobacterales</taxon>
        <taxon>Acetobacteraceae</taxon>
        <taxon>Acetobacter</taxon>
    </lineage>
</organism>
<evidence type="ECO:0000256" key="3">
    <source>
        <dbReference type="ARBA" id="ARBA00022840"/>
    </source>
</evidence>
<dbReference type="SUPFAM" id="SSF52540">
    <property type="entry name" value="P-loop containing nucleoside triphosphate hydrolases"/>
    <property type="match status" value="1"/>
</dbReference>
<dbReference type="EMBL" id="WOSY01000002">
    <property type="protein sequence ID" value="NHN87462.1"/>
    <property type="molecule type" value="Genomic_DNA"/>
</dbReference>
<comment type="catalytic activity">
    <reaction evidence="5">
        <text>3'-dephospho-CoA + ATP = ADP + CoA + H(+)</text>
        <dbReference type="Rhea" id="RHEA:18245"/>
        <dbReference type="ChEBI" id="CHEBI:15378"/>
        <dbReference type="ChEBI" id="CHEBI:30616"/>
        <dbReference type="ChEBI" id="CHEBI:57287"/>
        <dbReference type="ChEBI" id="CHEBI:57328"/>
        <dbReference type="ChEBI" id="CHEBI:456216"/>
        <dbReference type="EC" id="2.7.1.24"/>
    </reaction>
</comment>
<evidence type="ECO:0000256" key="5">
    <source>
        <dbReference type="HAMAP-Rule" id="MF_00376"/>
    </source>
</evidence>
<evidence type="ECO:0000313" key="7">
    <source>
        <dbReference type="EMBL" id="NHN87462.1"/>
    </source>
</evidence>
<keyword evidence="3 5" id="KW-0067">ATP-binding</keyword>
<keyword evidence="5 7" id="KW-0418">Kinase</keyword>
<keyword evidence="4 5" id="KW-0173">Coenzyme A biosynthesis</keyword>
<dbReference type="EC" id="2.7.1.24" evidence="5 6"/>
<name>A0ABX0JX53_9PROT</name>
<sequence>MKILGLTGGMGMGKTTVAAMLRRAGFPVFDSDATVHRLQGPNGKAVAAMGRLVPAALMTDCEGRETLDRQALRKAVMADSKLIHDFEKIIHPLVFEARNEFLKHYRRKGSAWVVLDVPLLFETGGHRKCDKVAVVSAPRRTQAKRIARRRGMTIPEAERMIARQMPDREKRCRADVVIHTGLSKADTRRQVRTLIREMRG</sequence>
<dbReference type="Proteomes" id="UP000631653">
    <property type="component" value="Unassembled WGS sequence"/>
</dbReference>
<dbReference type="HAMAP" id="MF_00376">
    <property type="entry name" value="Dephospho_CoA_kinase"/>
    <property type="match status" value="1"/>
</dbReference>
<proteinExistence type="inferred from homology"/>
<feature type="binding site" evidence="5">
    <location>
        <begin position="11"/>
        <end position="16"/>
    </location>
    <ligand>
        <name>ATP</name>
        <dbReference type="ChEBI" id="CHEBI:30616"/>
    </ligand>
</feature>
<dbReference type="InterPro" id="IPR027417">
    <property type="entry name" value="P-loop_NTPase"/>
</dbReference>
<comment type="caution">
    <text evidence="7">The sequence shown here is derived from an EMBL/GenBank/DDBJ whole genome shotgun (WGS) entry which is preliminary data.</text>
</comment>
<gene>
    <name evidence="5" type="primary">coaE</name>
    <name evidence="7" type="ORF">GOB81_02285</name>
</gene>
<comment type="function">
    <text evidence="5">Catalyzes the phosphorylation of the 3'-hydroxyl group of dephosphocoenzyme A to form coenzyme A.</text>
</comment>
<evidence type="ECO:0000256" key="1">
    <source>
        <dbReference type="ARBA" id="ARBA00009018"/>
    </source>
</evidence>
<dbReference type="CDD" id="cd02022">
    <property type="entry name" value="DPCK"/>
    <property type="match status" value="1"/>
</dbReference>
<evidence type="ECO:0000256" key="6">
    <source>
        <dbReference type="NCBIfam" id="TIGR00152"/>
    </source>
</evidence>
<dbReference type="RefSeq" id="WP_173568769.1">
    <property type="nucleotide sequence ID" value="NZ_WOSY01000002.1"/>
</dbReference>
<dbReference type="InterPro" id="IPR001977">
    <property type="entry name" value="Depp_CoAkinase"/>
</dbReference>
<dbReference type="Pfam" id="PF01121">
    <property type="entry name" value="CoaE"/>
    <property type="match status" value="1"/>
</dbReference>
<reference evidence="7 8" key="1">
    <citation type="journal article" date="2020" name="Int. J. Syst. Evol. Microbiol.">
        <title>Novel acetic acid bacteria from cider fermentations: Acetobacter conturbans sp. nov. and Acetobacter fallax sp. nov.</title>
        <authorList>
            <person name="Sombolestani A.S."/>
            <person name="Cleenwerck I."/>
            <person name="Cnockaert M."/>
            <person name="Borremans W."/>
            <person name="Wieme A.D."/>
            <person name="De Vuyst L."/>
            <person name="Vandamme P."/>
        </authorList>
    </citation>
    <scope>NUCLEOTIDE SEQUENCE [LARGE SCALE GENOMIC DNA]</scope>
    <source>
        <strain evidence="7 8">LMG 1627</strain>
    </source>
</reference>
<accession>A0ABX0JX53</accession>
<keyword evidence="5" id="KW-0963">Cytoplasm</keyword>
<comment type="similarity">
    <text evidence="1 5">Belongs to the CoaE family.</text>
</comment>
<evidence type="ECO:0000256" key="4">
    <source>
        <dbReference type="ARBA" id="ARBA00022993"/>
    </source>
</evidence>
<keyword evidence="8" id="KW-1185">Reference proteome</keyword>
<evidence type="ECO:0000313" key="8">
    <source>
        <dbReference type="Proteomes" id="UP000631653"/>
    </source>
</evidence>
<dbReference type="PANTHER" id="PTHR10695">
    <property type="entry name" value="DEPHOSPHO-COA KINASE-RELATED"/>
    <property type="match status" value="1"/>
</dbReference>